<dbReference type="InterPro" id="IPR001663">
    <property type="entry name" value="Rng_hydr_dOase-A"/>
</dbReference>
<keyword evidence="8" id="KW-0223">Dioxygenase</keyword>
<keyword evidence="4" id="KW-0560">Oxidoreductase</keyword>
<accession>A0ABT4LIX4</accession>
<feature type="domain" description="Rieske" evidence="7">
    <location>
        <begin position="48"/>
        <end position="156"/>
    </location>
</feature>
<keyword evidence="9" id="KW-1185">Reference proteome</keyword>
<dbReference type="Proteomes" id="UP001069802">
    <property type="component" value="Unassembled WGS sequence"/>
</dbReference>
<keyword evidence="3" id="KW-0479">Metal-binding</keyword>
<evidence type="ECO:0000256" key="4">
    <source>
        <dbReference type="ARBA" id="ARBA00023002"/>
    </source>
</evidence>
<keyword evidence="5" id="KW-0408">Iron</keyword>
<gene>
    <name evidence="8" type="ORF">O4H49_09770</name>
</gene>
<dbReference type="Pfam" id="PF00355">
    <property type="entry name" value="Rieske"/>
    <property type="match status" value="1"/>
</dbReference>
<evidence type="ECO:0000256" key="1">
    <source>
        <dbReference type="ARBA" id="ARBA00001962"/>
    </source>
</evidence>
<evidence type="ECO:0000256" key="2">
    <source>
        <dbReference type="ARBA" id="ARBA00022714"/>
    </source>
</evidence>
<dbReference type="InterPro" id="IPR036922">
    <property type="entry name" value="Rieske_2Fe-2S_sf"/>
</dbReference>
<sequence length="404" mass="46177">MNTIPAGDLKSEESSYQDWDRGGLPGWTYHNEELTELEKEVLFRRHWQVACHVSDIPESGDYVTFDIVGERAVLMRGKDGQIRAFHNLCRHRGSRVLCESKGNCKRAIVCPFHGWSYGLDGALLGAASPETLPKLDSIEHGLKPIEFEVWMGFVFVRFLPGDQPPVAELLARHAEEIAHYRSETMVPAGSNYWSHDMDVNWKSVRDVDNEGYHVRMAHPELQELYGGNYSDEPLINGSCRSYAEFTDTPGKIWSVQKYKKILPKVAHLPEGNQRAWLYIGIYPNMVLSFYPCTVSFYQEHPISAGRTHQRGAIYRHADESRGMRLARYLSTRIDNETTDEDTQLIEWSCEAMNSSAFDGIVLSDLEYNVRCYHDAFRRDLPVMNLDQPPALNTVKAVNAQMREI</sequence>
<dbReference type="InterPro" id="IPR015879">
    <property type="entry name" value="Ring_hydroxy_dOase_asu_C_dom"/>
</dbReference>
<dbReference type="GO" id="GO:0051213">
    <property type="term" value="F:dioxygenase activity"/>
    <property type="evidence" value="ECO:0007669"/>
    <property type="project" value="UniProtKB-KW"/>
</dbReference>
<dbReference type="PRINTS" id="PR00090">
    <property type="entry name" value="RNGDIOXGNASE"/>
</dbReference>
<dbReference type="RefSeq" id="WP_269423245.1">
    <property type="nucleotide sequence ID" value="NZ_JAPWGY010000003.1"/>
</dbReference>
<organism evidence="8 9">
    <name type="scientific">Kiloniella laminariae</name>
    <dbReference type="NCBI Taxonomy" id="454162"/>
    <lineage>
        <taxon>Bacteria</taxon>
        <taxon>Pseudomonadati</taxon>
        <taxon>Pseudomonadota</taxon>
        <taxon>Alphaproteobacteria</taxon>
        <taxon>Rhodospirillales</taxon>
        <taxon>Kiloniellaceae</taxon>
        <taxon>Kiloniella</taxon>
    </lineage>
</organism>
<comment type="caution">
    <text evidence="8">The sequence shown here is derived from an EMBL/GenBank/DDBJ whole genome shotgun (WGS) entry which is preliminary data.</text>
</comment>
<evidence type="ECO:0000259" key="7">
    <source>
        <dbReference type="PROSITE" id="PS51296"/>
    </source>
</evidence>
<evidence type="ECO:0000313" key="8">
    <source>
        <dbReference type="EMBL" id="MCZ4281064.1"/>
    </source>
</evidence>
<dbReference type="SUPFAM" id="SSF50022">
    <property type="entry name" value="ISP domain"/>
    <property type="match status" value="1"/>
</dbReference>
<dbReference type="InterPro" id="IPR017941">
    <property type="entry name" value="Rieske_2Fe-2S"/>
</dbReference>
<dbReference type="CDD" id="cd00680">
    <property type="entry name" value="RHO_alpha_C"/>
    <property type="match status" value="1"/>
</dbReference>
<dbReference type="PANTHER" id="PTHR43756">
    <property type="entry name" value="CHOLINE MONOOXYGENASE, CHLOROPLASTIC"/>
    <property type="match status" value="1"/>
</dbReference>
<evidence type="ECO:0000256" key="6">
    <source>
        <dbReference type="ARBA" id="ARBA00023014"/>
    </source>
</evidence>
<evidence type="ECO:0000256" key="5">
    <source>
        <dbReference type="ARBA" id="ARBA00023004"/>
    </source>
</evidence>
<dbReference type="CDD" id="cd03469">
    <property type="entry name" value="Rieske_RO_Alpha_N"/>
    <property type="match status" value="1"/>
</dbReference>
<proteinExistence type="predicted"/>
<protein>
    <submittedName>
        <fullName evidence="8">Aromatic ring-hydroxylating dioxygenase subunit alpha</fullName>
    </submittedName>
</protein>
<dbReference type="EMBL" id="JAPWGY010000003">
    <property type="protein sequence ID" value="MCZ4281064.1"/>
    <property type="molecule type" value="Genomic_DNA"/>
</dbReference>
<keyword evidence="6" id="KW-0411">Iron-sulfur</keyword>
<dbReference type="PROSITE" id="PS51296">
    <property type="entry name" value="RIESKE"/>
    <property type="match status" value="1"/>
</dbReference>
<evidence type="ECO:0000313" key="9">
    <source>
        <dbReference type="Proteomes" id="UP001069802"/>
    </source>
</evidence>
<keyword evidence="2" id="KW-0001">2Fe-2S</keyword>
<name>A0ABT4LIX4_9PROT</name>
<dbReference type="Gene3D" id="2.102.10.10">
    <property type="entry name" value="Rieske [2Fe-2S] iron-sulphur domain"/>
    <property type="match status" value="1"/>
</dbReference>
<dbReference type="PANTHER" id="PTHR43756:SF5">
    <property type="entry name" value="CHOLINE MONOOXYGENASE, CHLOROPLASTIC"/>
    <property type="match status" value="1"/>
</dbReference>
<dbReference type="Pfam" id="PF00848">
    <property type="entry name" value="Ring_hydroxyl_A"/>
    <property type="match status" value="1"/>
</dbReference>
<dbReference type="Gene3D" id="3.90.380.10">
    <property type="entry name" value="Naphthalene 1,2-dioxygenase Alpha Subunit, Chain A, domain 1"/>
    <property type="match status" value="2"/>
</dbReference>
<comment type="cofactor">
    <cofactor evidence="1">
        <name>Fe cation</name>
        <dbReference type="ChEBI" id="CHEBI:24875"/>
    </cofactor>
</comment>
<reference evidence="8" key="1">
    <citation type="submission" date="2022-12" db="EMBL/GenBank/DDBJ databases">
        <title>Bacterial isolates from different developmental stages of Nematostella vectensis.</title>
        <authorList>
            <person name="Fraune S."/>
        </authorList>
    </citation>
    <scope>NUCLEOTIDE SEQUENCE</scope>
    <source>
        <strain evidence="8">G21630-S1</strain>
    </source>
</reference>
<evidence type="ECO:0000256" key="3">
    <source>
        <dbReference type="ARBA" id="ARBA00022723"/>
    </source>
</evidence>
<dbReference type="SUPFAM" id="SSF55961">
    <property type="entry name" value="Bet v1-like"/>
    <property type="match status" value="1"/>
</dbReference>